<keyword evidence="4" id="KW-1185">Reference proteome</keyword>
<reference evidence="3 4" key="1">
    <citation type="submission" date="2022-10" db="EMBL/GenBank/DDBJ databases">
        <title>Pararhodobacter sp. nov., isolated from marine algae.</title>
        <authorList>
            <person name="Choi B.J."/>
            <person name="Kim J.M."/>
            <person name="Lee J.K."/>
            <person name="Choi D.G."/>
            <person name="Jeon C.O."/>
        </authorList>
    </citation>
    <scope>NUCLEOTIDE SEQUENCE [LARGE SCALE GENOMIC DNA]</scope>
    <source>
        <strain evidence="3 4">ZQ420</strain>
    </source>
</reference>
<evidence type="ECO:0000256" key="1">
    <source>
        <dbReference type="SAM" id="Phobius"/>
    </source>
</evidence>
<organism evidence="3 4">
    <name type="scientific">Pararhodobacter zhoushanensis</name>
    <dbReference type="NCBI Taxonomy" id="2479545"/>
    <lineage>
        <taxon>Bacteria</taxon>
        <taxon>Pseudomonadati</taxon>
        <taxon>Pseudomonadota</taxon>
        <taxon>Alphaproteobacteria</taxon>
        <taxon>Rhodobacterales</taxon>
        <taxon>Paracoccaceae</taxon>
        <taxon>Pararhodobacter</taxon>
    </lineage>
</organism>
<keyword evidence="1" id="KW-0812">Transmembrane</keyword>
<dbReference type="Proteomes" id="UP001208938">
    <property type="component" value="Unassembled WGS sequence"/>
</dbReference>
<evidence type="ECO:0000259" key="2">
    <source>
        <dbReference type="Pfam" id="PF07331"/>
    </source>
</evidence>
<evidence type="ECO:0000313" key="3">
    <source>
        <dbReference type="EMBL" id="MCW1932263.1"/>
    </source>
</evidence>
<feature type="transmembrane region" description="Helical" evidence="1">
    <location>
        <begin position="136"/>
        <end position="154"/>
    </location>
</feature>
<feature type="transmembrane region" description="Helical" evidence="1">
    <location>
        <begin position="98"/>
        <end position="124"/>
    </location>
</feature>
<dbReference type="Pfam" id="PF07331">
    <property type="entry name" value="TctB"/>
    <property type="match status" value="1"/>
</dbReference>
<evidence type="ECO:0000313" key="4">
    <source>
        <dbReference type="Proteomes" id="UP001208938"/>
    </source>
</evidence>
<dbReference type="InterPro" id="IPR009936">
    <property type="entry name" value="DUF1468"/>
</dbReference>
<dbReference type="RefSeq" id="WP_264505284.1">
    <property type="nucleotide sequence ID" value="NZ_JAPDFL010000001.1"/>
</dbReference>
<proteinExistence type="predicted"/>
<gene>
    <name evidence="3" type="ORF">OKW52_08295</name>
</gene>
<keyword evidence="1" id="KW-1133">Transmembrane helix</keyword>
<name>A0ABT3GXM9_9RHOB</name>
<feature type="transmembrane region" description="Helical" evidence="1">
    <location>
        <begin position="54"/>
        <end position="77"/>
    </location>
</feature>
<feature type="transmembrane region" description="Helical" evidence="1">
    <location>
        <begin position="20"/>
        <end position="39"/>
    </location>
</feature>
<accession>A0ABT3GXM9</accession>
<sequence length="179" mass="19821">MQRVLSFLEMFRRSRRPGDLIFALGFVALSAVLAAMLPWQVRWVPRLAAPAQPAFWPAIGVAMMLGFGLLHLASTWVSPRLAGRREEVLLWLRSLEYVVWFVAYVVIVPLLGYLPATVLFAMTLSWRLGYRTARTLGLAALFGLGTVLVFKAGLGVRIPAGALYSGLPDSIRSFAMSRL</sequence>
<feature type="domain" description="DUF1468" evidence="2">
    <location>
        <begin position="21"/>
        <end position="159"/>
    </location>
</feature>
<keyword evidence="1" id="KW-0472">Membrane</keyword>
<dbReference type="EMBL" id="JAPDFL010000001">
    <property type="protein sequence ID" value="MCW1932263.1"/>
    <property type="molecule type" value="Genomic_DNA"/>
</dbReference>
<comment type="caution">
    <text evidence="3">The sequence shown here is derived from an EMBL/GenBank/DDBJ whole genome shotgun (WGS) entry which is preliminary data.</text>
</comment>
<protein>
    <submittedName>
        <fullName evidence="3">Tripartite tricarboxylate transporter TctB family protein</fullName>
    </submittedName>
</protein>